<dbReference type="GO" id="GO:0003866">
    <property type="term" value="F:3-phosphoshikimate 1-carboxyvinyltransferase activity"/>
    <property type="evidence" value="ECO:0007669"/>
    <property type="project" value="UniProtKB-UniRule"/>
</dbReference>
<dbReference type="AlphaFoldDB" id="A0A839YXP5"/>
<proteinExistence type="inferred from homology"/>
<dbReference type="InterPro" id="IPR001986">
    <property type="entry name" value="Enolpyruvate_Tfrase_dom"/>
</dbReference>
<dbReference type="InterPro" id="IPR013792">
    <property type="entry name" value="RNA3'P_cycl/enolpyr_Trfase_a/b"/>
</dbReference>
<comment type="subcellular location">
    <subcellularLocation>
        <location evidence="8">Cytoplasm</location>
    </subcellularLocation>
</comment>
<feature type="binding site" evidence="8">
    <location>
        <position position="164"/>
    </location>
    <ligand>
        <name>3-phosphoshikimate</name>
        <dbReference type="ChEBI" id="CHEBI:145989"/>
    </ligand>
</feature>
<feature type="binding site" evidence="8">
    <location>
        <position position="314"/>
    </location>
    <ligand>
        <name>3-phosphoshikimate</name>
        <dbReference type="ChEBI" id="CHEBI:145989"/>
    </ligand>
</feature>
<evidence type="ECO:0000256" key="7">
    <source>
        <dbReference type="ARBA" id="ARBA00044633"/>
    </source>
</evidence>
<feature type="compositionally biased region" description="Polar residues" evidence="9">
    <location>
        <begin position="1"/>
        <end position="10"/>
    </location>
</feature>
<comment type="function">
    <text evidence="8">Catalyzes the transfer of the enolpyruvyl moiety of phosphoenolpyruvate (PEP) to the 5-hydroxyl of shikimate-3-phosphate (S3P) to produce enolpyruvyl shikimate-3-phosphate and inorganic phosphate.</text>
</comment>
<keyword evidence="5 8" id="KW-0808">Transferase</keyword>
<keyword evidence="6 8" id="KW-0057">Aromatic amino acid biosynthesis</keyword>
<dbReference type="PANTHER" id="PTHR21090">
    <property type="entry name" value="AROM/DEHYDROQUINATE SYNTHASE"/>
    <property type="match status" value="1"/>
</dbReference>
<feature type="binding site" evidence="8">
    <location>
        <position position="91"/>
    </location>
    <ligand>
        <name>phosphoenolpyruvate</name>
        <dbReference type="ChEBI" id="CHEBI:58702"/>
    </ligand>
</feature>
<dbReference type="GO" id="GO:0009423">
    <property type="term" value="P:chorismate biosynthetic process"/>
    <property type="evidence" value="ECO:0007669"/>
    <property type="project" value="UniProtKB-UniRule"/>
</dbReference>
<feature type="binding site" evidence="8">
    <location>
        <position position="22"/>
    </location>
    <ligand>
        <name>3-phosphoshikimate</name>
        <dbReference type="ChEBI" id="CHEBI:145989"/>
    </ligand>
</feature>
<feature type="region of interest" description="Disordered" evidence="9">
    <location>
        <begin position="1"/>
        <end position="20"/>
    </location>
</feature>
<feature type="binding site" evidence="8">
    <location>
        <position position="345"/>
    </location>
    <ligand>
        <name>phosphoenolpyruvate</name>
        <dbReference type="ChEBI" id="CHEBI:58702"/>
    </ligand>
</feature>
<evidence type="ECO:0000256" key="9">
    <source>
        <dbReference type="SAM" id="MobiDB-lite"/>
    </source>
</evidence>
<feature type="binding site" evidence="8">
    <location>
        <position position="162"/>
    </location>
    <ligand>
        <name>3-phosphoshikimate</name>
        <dbReference type="ChEBI" id="CHEBI:145989"/>
    </ligand>
</feature>
<dbReference type="PIRSF" id="PIRSF000505">
    <property type="entry name" value="EPSPS"/>
    <property type="match status" value="1"/>
</dbReference>
<dbReference type="PROSITE" id="PS00104">
    <property type="entry name" value="EPSP_SYNTHASE_1"/>
    <property type="match status" value="1"/>
</dbReference>
<dbReference type="NCBIfam" id="TIGR01356">
    <property type="entry name" value="aroA"/>
    <property type="match status" value="1"/>
</dbReference>
<comment type="catalytic activity">
    <reaction evidence="7">
        <text>3-phosphoshikimate + phosphoenolpyruvate = 5-O-(1-carboxyvinyl)-3-phosphoshikimate + phosphate</text>
        <dbReference type="Rhea" id="RHEA:21256"/>
        <dbReference type="ChEBI" id="CHEBI:43474"/>
        <dbReference type="ChEBI" id="CHEBI:57701"/>
        <dbReference type="ChEBI" id="CHEBI:58702"/>
        <dbReference type="ChEBI" id="CHEBI:145989"/>
        <dbReference type="EC" id="2.5.1.19"/>
    </reaction>
    <physiologicalReaction direction="left-to-right" evidence="7">
        <dbReference type="Rhea" id="RHEA:21257"/>
    </physiologicalReaction>
</comment>
<evidence type="ECO:0000256" key="8">
    <source>
        <dbReference type="HAMAP-Rule" id="MF_00210"/>
    </source>
</evidence>
<name>A0A839YXP5_9SPHN</name>
<dbReference type="HAMAP" id="MF_00210">
    <property type="entry name" value="EPSP_synth"/>
    <property type="match status" value="1"/>
</dbReference>
<evidence type="ECO:0000313" key="11">
    <source>
        <dbReference type="EMBL" id="MBB3764961.1"/>
    </source>
</evidence>
<dbReference type="Proteomes" id="UP000578569">
    <property type="component" value="Unassembled WGS sequence"/>
</dbReference>
<dbReference type="FunFam" id="3.65.10.10:FF:000005">
    <property type="entry name" value="3-phosphoshikimate 1-carboxyvinyltransferase"/>
    <property type="match status" value="1"/>
</dbReference>
<evidence type="ECO:0000313" key="12">
    <source>
        <dbReference type="Proteomes" id="UP000578569"/>
    </source>
</evidence>
<dbReference type="GO" id="GO:0009073">
    <property type="term" value="P:aromatic amino acid family biosynthetic process"/>
    <property type="evidence" value="ECO:0007669"/>
    <property type="project" value="UniProtKB-KW"/>
</dbReference>
<dbReference type="UniPathway" id="UPA00053">
    <property type="reaction ID" value="UER00089"/>
</dbReference>
<keyword evidence="3 8" id="KW-0963">Cytoplasm</keyword>
<evidence type="ECO:0000256" key="1">
    <source>
        <dbReference type="ARBA" id="ARBA00004811"/>
    </source>
</evidence>
<feature type="binding site" evidence="8">
    <location>
        <position position="341"/>
    </location>
    <ligand>
        <name>3-phosphoshikimate</name>
        <dbReference type="ChEBI" id="CHEBI:145989"/>
    </ligand>
</feature>
<evidence type="ECO:0000259" key="10">
    <source>
        <dbReference type="Pfam" id="PF00275"/>
    </source>
</evidence>
<comment type="pathway">
    <text evidence="1 8">Metabolic intermediate biosynthesis; chorismate biosynthesis; chorismate from D-erythrose 4-phosphate and phosphoenolpyruvate: step 6/7.</text>
</comment>
<evidence type="ECO:0000256" key="4">
    <source>
        <dbReference type="ARBA" id="ARBA00022605"/>
    </source>
</evidence>
<gene>
    <name evidence="8" type="primary">aroA</name>
    <name evidence="11" type="ORF">FHS50_002023</name>
</gene>
<feature type="binding site" evidence="8">
    <location>
        <position position="388"/>
    </location>
    <ligand>
        <name>phosphoenolpyruvate</name>
        <dbReference type="ChEBI" id="CHEBI:58702"/>
    </ligand>
</feature>
<dbReference type="SUPFAM" id="SSF55205">
    <property type="entry name" value="EPT/RTPC-like"/>
    <property type="match status" value="1"/>
</dbReference>
<dbReference type="RefSeq" id="WP_183934309.1">
    <property type="nucleotide sequence ID" value="NZ_JACICF010000002.1"/>
</dbReference>
<dbReference type="GO" id="GO:0005737">
    <property type="term" value="C:cytoplasm"/>
    <property type="evidence" value="ECO:0007669"/>
    <property type="project" value="UniProtKB-SubCell"/>
</dbReference>
<feature type="binding site" evidence="8">
    <location>
        <position position="22"/>
    </location>
    <ligand>
        <name>phosphoenolpyruvate</name>
        <dbReference type="ChEBI" id="CHEBI:58702"/>
    </ligand>
</feature>
<dbReference type="InterPro" id="IPR036968">
    <property type="entry name" value="Enolpyruvate_Tfrase_sf"/>
</dbReference>
<dbReference type="Gene3D" id="3.65.10.10">
    <property type="entry name" value="Enolpyruvate transferase domain"/>
    <property type="match status" value="2"/>
</dbReference>
<feature type="active site" description="Proton acceptor" evidence="8">
    <location>
        <position position="314"/>
    </location>
</feature>
<evidence type="ECO:0000256" key="5">
    <source>
        <dbReference type="ARBA" id="ARBA00022679"/>
    </source>
</evidence>
<keyword evidence="4 8" id="KW-0028">Amino-acid biosynthesis</keyword>
<reference evidence="11 12" key="1">
    <citation type="submission" date="2020-08" db="EMBL/GenBank/DDBJ databases">
        <title>Genomic Encyclopedia of Type Strains, Phase IV (KMG-IV): sequencing the most valuable type-strain genomes for metagenomic binning, comparative biology and taxonomic classification.</title>
        <authorList>
            <person name="Goeker M."/>
        </authorList>
    </citation>
    <scope>NUCLEOTIDE SEQUENCE [LARGE SCALE GENOMIC DNA]</scope>
    <source>
        <strain evidence="11 12">DSM 24194</strain>
    </source>
</reference>
<dbReference type="Pfam" id="PF00275">
    <property type="entry name" value="EPSP_synthase"/>
    <property type="match status" value="1"/>
</dbReference>
<evidence type="ECO:0000256" key="6">
    <source>
        <dbReference type="ARBA" id="ARBA00023141"/>
    </source>
</evidence>
<feature type="binding site" evidence="8">
    <location>
        <position position="27"/>
    </location>
    <ligand>
        <name>3-phosphoshikimate</name>
        <dbReference type="ChEBI" id="CHEBI:145989"/>
    </ligand>
</feature>
<dbReference type="PROSITE" id="PS00885">
    <property type="entry name" value="EPSP_SYNTHASE_2"/>
    <property type="match status" value="1"/>
</dbReference>
<dbReference type="PANTHER" id="PTHR21090:SF5">
    <property type="entry name" value="PENTAFUNCTIONAL AROM POLYPEPTIDE"/>
    <property type="match status" value="1"/>
</dbReference>
<comment type="similarity">
    <text evidence="2 8">Belongs to the EPSP synthase family.</text>
</comment>
<feature type="domain" description="Enolpyruvate transferase" evidence="10">
    <location>
        <begin position="13"/>
        <end position="423"/>
    </location>
</feature>
<evidence type="ECO:0000256" key="2">
    <source>
        <dbReference type="ARBA" id="ARBA00009948"/>
    </source>
</evidence>
<dbReference type="InterPro" id="IPR006264">
    <property type="entry name" value="EPSP_synthase"/>
</dbReference>
<feature type="binding site" evidence="8">
    <location>
        <position position="120"/>
    </location>
    <ligand>
        <name>phosphoenolpyruvate</name>
        <dbReference type="ChEBI" id="CHEBI:58702"/>
    </ligand>
</feature>
<evidence type="ECO:0000256" key="3">
    <source>
        <dbReference type="ARBA" id="ARBA00022490"/>
    </source>
</evidence>
<dbReference type="EC" id="2.5.1.19" evidence="8"/>
<sequence length="434" mass="45643">MSAWRSSPSPQFGGRATVPGDKSISHRALILSAMAEGESRIRGLLTSEDVMATAKAVEALGARIEGNGSEWRVEGGPWTSPEDPLDCGNSGTSARLLMGAAAGVEGLRATFTGDASLSRRPMHRITEPLSRMGARFDGADHLPITLHGQRLGGIDHVGRVASAQVKTALLFAGLRSKGPVRIVEPVPSRDHGEVMLLQFGVEVDAEPCPEGWCVRLGNQRSLRPTDIHVPGDPSSAAFLWAAAAIIHGASVTTPGVCINAGRTGFLEAIERMGARVEIDAERIQSGEPVADVTVSHDRLEPIHLAPDQVPSTIDEIPLLACVASFADGESHLEGLGELRHKESDRLGAVAAGLTANGVSVFPEADALRILGRGKVRGGGMVLAHGDHRIAMAFLTLGLGARQPVTLDDGRSIAVSFPGFAEVMRSLGAQLEELE</sequence>
<comment type="caution">
    <text evidence="8">Lacks conserved residue(s) required for the propagation of feature annotation.</text>
</comment>
<comment type="subunit">
    <text evidence="8">Monomer.</text>
</comment>
<comment type="caution">
    <text evidence="11">The sequence shown here is derived from an EMBL/GenBank/DDBJ whole genome shotgun (WGS) entry which is preliminary data.</text>
</comment>
<feature type="binding site" evidence="8">
    <location>
        <position position="23"/>
    </location>
    <ligand>
        <name>3-phosphoshikimate</name>
        <dbReference type="ChEBI" id="CHEBI:145989"/>
    </ligand>
</feature>
<dbReference type="InterPro" id="IPR023193">
    <property type="entry name" value="EPSP_synthase_CS"/>
</dbReference>
<dbReference type="CDD" id="cd01556">
    <property type="entry name" value="EPSP_synthase"/>
    <property type="match status" value="1"/>
</dbReference>
<keyword evidence="12" id="KW-1185">Reference proteome</keyword>
<dbReference type="EMBL" id="JACICF010000002">
    <property type="protein sequence ID" value="MBB3764961.1"/>
    <property type="molecule type" value="Genomic_DNA"/>
</dbReference>
<accession>A0A839YXP5</accession>
<feature type="binding site" evidence="8">
    <location>
        <position position="164"/>
    </location>
    <ligand>
        <name>phosphoenolpyruvate</name>
        <dbReference type="ChEBI" id="CHEBI:58702"/>
    </ligand>
</feature>
<protein>
    <recommendedName>
        <fullName evidence="8">3-phosphoshikimate 1-carboxyvinyltransferase</fullName>
        <ecNumber evidence="8">2.5.1.19</ecNumber>
    </recommendedName>
    <alternativeName>
        <fullName evidence="8">5-enolpyruvylshikimate-3-phosphate synthase</fullName>
        <shortName evidence="8">EPSP synthase</shortName>
        <shortName evidence="8">EPSPS</shortName>
    </alternativeName>
</protein>
<organism evidence="11 12">
    <name type="scientific">Sphingomicrobium lutaoense</name>
    <dbReference type="NCBI Taxonomy" id="515949"/>
    <lineage>
        <taxon>Bacteria</taxon>
        <taxon>Pseudomonadati</taxon>
        <taxon>Pseudomonadota</taxon>
        <taxon>Alphaproteobacteria</taxon>
        <taxon>Sphingomonadales</taxon>
        <taxon>Sphingomonadaceae</taxon>
        <taxon>Sphingomicrobium</taxon>
    </lineage>
</organism>
<dbReference type="GO" id="GO:0008652">
    <property type="term" value="P:amino acid biosynthetic process"/>
    <property type="evidence" value="ECO:0007669"/>
    <property type="project" value="UniProtKB-KW"/>
</dbReference>